<evidence type="ECO:0000259" key="8">
    <source>
        <dbReference type="PROSITE" id="PS50011"/>
    </source>
</evidence>
<dbReference type="SMART" id="SM00220">
    <property type="entry name" value="S_TKc"/>
    <property type="match status" value="1"/>
</dbReference>
<sequence length="285" mass="31747">MLLLHEISLKQGTAFTIFTEAELIDATDKFDNRNILGRGGHGTVYKGMLKEGSLIAVKRCVSMTSEQQKKEFGKEMSILSQINHKNVVKLLGCCLEVEVPMLVYEFIPNGTLFQFIHGSNGCHNIPFSTRLHIALESAVALAYLHSWASPPILHGDVKSSNILLDENYAAKTCQLTDKSDVYSFGVVLLELLTGKKALNLEGPENEMSLSLRFLCAMKEGRLMDIIDDCIKNENDMGLLEEVAELASRCLEMVGERRPAMRDVARSWDRAQEGHASTHGCLRNIF</sequence>
<protein>
    <recommendedName>
        <fullName evidence="8">Protein kinase domain-containing protein</fullName>
    </recommendedName>
</protein>
<dbReference type="AlphaFoldDB" id="A0A811S9D2"/>
<dbReference type="InterPro" id="IPR008271">
    <property type="entry name" value="Ser/Thr_kinase_AS"/>
</dbReference>
<dbReference type="PANTHER" id="PTHR27005:SF173">
    <property type="entry name" value="OS06G0170100 PROTEIN"/>
    <property type="match status" value="1"/>
</dbReference>
<feature type="domain" description="Protein kinase" evidence="8">
    <location>
        <begin position="30"/>
        <end position="285"/>
    </location>
</feature>
<dbReference type="Gene3D" id="1.10.510.10">
    <property type="entry name" value="Transferase(Phosphotransferase) domain 1"/>
    <property type="match status" value="2"/>
</dbReference>
<evidence type="ECO:0000256" key="5">
    <source>
        <dbReference type="ARBA" id="ARBA00022840"/>
    </source>
</evidence>
<gene>
    <name evidence="9" type="ORF">NCGR_LOCUS61632</name>
</gene>
<keyword evidence="4" id="KW-0418">Kinase</keyword>
<keyword evidence="3 6" id="KW-0547">Nucleotide-binding</keyword>
<evidence type="ECO:0000256" key="7">
    <source>
        <dbReference type="RuleBase" id="RU000304"/>
    </source>
</evidence>
<proteinExistence type="inferred from homology"/>
<name>A0A811S9D2_9POAL</name>
<dbReference type="GO" id="GO:0005524">
    <property type="term" value="F:ATP binding"/>
    <property type="evidence" value="ECO:0007669"/>
    <property type="project" value="UniProtKB-UniRule"/>
</dbReference>
<evidence type="ECO:0000313" key="10">
    <source>
        <dbReference type="Proteomes" id="UP000604825"/>
    </source>
</evidence>
<dbReference type="GO" id="GO:0004674">
    <property type="term" value="F:protein serine/threonine kinase activity"/>
    <property type="evidence" value="ECO:0007669"/>
    <property type="project" value="UniProtKB-KW"/>
</dbReference>
<dbReference type="SUPFAM" id="SSF56112">
    <property type="entry name" value="Protein kinase-like (PK-like)"/>
    <property type="match status" value="1"/>
</dbReference>
<dbReference type="PANTHER" id="PTHR27005">
    <property type="entry name" value="WALL-ASSOCIATED RECEPTOR KINASE-LIKE 21"/>
    <property type="match status" value="1"/>
</dbReference>
<evidence type="ECO:0000256" key="1">
    <source>
        <dbReference type="ARBA" id="ARBA00022527"/>
    </source>
</evidence>
<dbReference type="PROSITE" id="PS00107">
    <property type="entry name" value="PROTEIN_KINASE_ATP"/>
    <property type="match status" value="1"/>
</dbReference>
<accession>A0A811S9D2</accession>
<dbReference type="InterPro" id="IPR001245">
    <property type="entry name" value="Ser-Thr/Tyr_kinase_cat_dom"/>
</dbReference>
<organism evidence="9 10">
    <name type="scientific">Miscanthus lutarioriparius</name>
    <dbReference type="NCBI Taxonomy" id="422564"/>
    <lineage>
        <taxon>Eukaryota</taxon>
        <taxon>Viridiplantae</taxon>
        <taxon>Streptophyta</taxon>
        <taxon>Embryophyta</taxon>
        <taxon>Tracheophyta</taxon>
        <taxon>Spermatophyta</taxon>
        <taxon>Magnoliopsida</taxon>
        <taxon>Liliopsida</taxon>
        <taxon>Poales</taxon>
        <taxon>Poaceae</taxon>
        <taxon>PACMAD clade</taxon>
        <taxon>Panicoideae</taxon>
        <taxon>Andropogonodae</taxon>
        <taxon>Andropogoneae</taxon>
        <taxon>Saccharinae</taxon>
        <taxon>Miscanthus</taxon>
    </lineage>
</organism>
<evidence type="ECO:0000256" key="6">
    <source>
        <dbReference type="PROSITE-ProRule" id="PRU10141"/>
    </source>
</evidence>
<dbReference type="InterPro" id="IPR011009">
    <property type="entry name" value="Kinase-like_dom_sf"/>
</dbReference>
<dbReference type="OrthoDB" id="786894at2759"/>
<dbReference type="GO" id="GO:0007166">
    <property type="term" value="P:cell surface receptor signaling pathway"/>
    <property type="evidence" value="ECO:0007669"/>
    <property type="project" value="InterPro"/>
</dbReference>
<dbReference type="InterPro" id="IPR045274">
    <property type="entry name" value="WAK-like"/>
</dbReference>
<dbReference type="InterPro" id="IPR017441">
    <property type="entry name" value="Protein_kinase_ATP_BS"/>
</dbReference>
<dbReference type="PROSITE" id="PS00108">
    <property type="entry name" value="PROTEIN_KINASE_ST"/>
    <property type="match status" value="1"/>
</dbReference>
<keyword evidence="10" id="KW-1185">Reference proteome</keyword>
<comment type="similarity">
    <text evidence="7">Belongs to the protein kinase superfamily.</text>
</comment>
<reference evidence="9" key="1">
    <citation type="submission" date="2020-10" db="EMBL/GenBank/DDBJ databases">
        <authorList>
            <person name="Han B."/>
            <person name="Lu T."/>
            <person name="Zhao Q."/>
            <person name="Huang X."/>
            <person name="Zhao Y."/>
        </authorList>
    </citation>
    <scope>NUCLEOTIDE SEQUENCE</scope>
</reference>
<dbReference type="InterPro" id="IPR000719">
    <property type="entry name" value="Prot_kinase_dom"/>
</dbReference>
<keyword evidence="5 6" id="KW-0067">ATP-binding</keyword>
<evidence type="ECO:0000256" key="3">
    <source>
        <dbReference type="ARBA" id="ARBA00022741"/>
    </source>
</evidence>
<evidence type="ECO:0000256" key="2">
    <source>
        <dbReference type="ARBA" id="ARBA00022679"/>
    </source>
</evidence>
<evidence type="ECO:0000256" key="4">
    <source>
        <dbReference type="ARBA" id="ARBA00022777"/>
    </source>
</evidence>
<dbReference type="PROSITE" id="PS50011">
    <property type="entry name" value="PROTEIN_KINASE_DOM"/>
    <property type="match status" value="1"/>
</dbReference>
<dbReference type="Pfam" id="PF07714">
    <property type="entry name" value="PK_Tyr_Ser-Thr"/>
    <property type="match status" value="1"/>
</dbReference>
<dbReference type="FunFam" id="3.30.200.20:FF:000337">
    <property type="entry name" value="Wall-associated receptor kinase 3"/>
    <property type="match status" value="1"/>
</dbReference>
<feature type="binding site" evidence="6">
    <location>
        <position position="58"/>
    </location>
    <ligand>
        <name>ATP</name>
        <dbReference type="ChEBI" id="CHEBI:30616"/>
    </ligand>
</feature>
<dbReference type="Gene3D" id="3.30.200.20">
    <property type="entry name" value="Phosphorylase Kinase, domain 1"/>
    <property type="match status" value="1"/>
</dbReference>
<keyword evidence="1 7" id="KW-0723">Serine/threonine-protein kinase</keyword>
<dbReference type="EMBL" id="CAJGYO010000018">
    <property type="protein sequence ID" value="CAD6337534.1"/>
    <property type="molecule type" value="Genomic_DNA"/>
</dbReference>
<comment type="caution">
    <text evidence="9">The sequence shown here is derived from an EMBL/GenBank/DDBJ whole genome shotgun (WGS) entry which is preliminary data.</text>
</comment>
<evidence type="ECO:0000313" key="9">
    <source>
        <dbReference type="EMBL" id="CAD6337534.1"/>
    </source>
</evidence>
<dbReference type="GO" id="GO:0005886">
    <property type="term" value="C:plasma membrane"/>
    <property type="evidence" value="ECO:0007669"/>
    <property type="project" value="TreeGrafter"/>
</dbReference>
<keyword evidence="2" id="KW-0808">Transferase</keyword>
<dbReference type="Proteomes" id="UP000604825">
    <property type="component" value="Unassembled WGS sequence"/>
</dbReference>